<keyword evidence="2" id="KW-1185">Reference proteome</keyword>
<dbReference type="Proteomes" id="UP001060085">
    <property type="component" value="Linkage Group LG08"/>
</dbReference>
<accession>A0ACB9ZW90</accession>
<comment type="caution">
    <text evidence="1">The sequence shown here is derived from an EMBL/GenBank/DDBJ whole genome shotgun (WGS) entry which is preliminary data.</text>
</comment>
<organism evidence="1 2">
    <name type="scientific">Catharanthus roseus</name>
    <name type="common">Madagascar periwinkle</name>
    <name type="synonym">Vinca rosea</name>
    <dbReference type="NCBI Taxonomy" id="4058"/>
    <lineage>
        <taxon>Eukaryota</taxon>
        <taxon>Viridiplantae</taxon>
        <taxon>Streptophyta</taxon>
        <taxon>Embryophyta</taxon>
        <taxon>Tracheophyta</taxon>
        <taxon>Spermatophyta</taxon>
        <taxon>Magnoliopsida</taxon>
        <taxon>eudicotyledons</taxon>
        <taxon>Gunneridae</taxon>
        <taxon>Pentapetalae</taxon>
        <taxon>asterids</taxon>
        <taxon>lamiids</taxon>
        <taxon>Gentianales</taxon>
        <taxon>Apocynaceae</taxon>
        <taxon>Rauvolfioideae</taxon>
        <taxon>Vinceae</taxon>
        <taxon>Catharanthinae</taxon>
        <taxon>Catharanthus</taxon>
    </lineage>
</organism>
<sequence length="134" mass="15062">MQQKGAIIALFLSLFFAKISSSEVHLLRPNSRLIGAGGHGHHIHGVNCLSWRLAVETNNIREWTLVPKTCEKYIGHYMLGKQYRKDCDAVADVAIDYAKTLQIPKDGKSIWVFDIDETSLSNLPYYARPDVAFG</sequence>
<proteinExistence type="predicted"/>
<evidence type="ECO:0000313" key="1">
    <source>
        <dbReference type="EMBL" id="KAI5651222.1"/>
    </source>
</evidence>
<gene>
    <name evidence="1" type="ORF">M9H77_37227</name>
</gene>
<evidence type="ECO:0000313" key="2">
    <source>
        <dbReference type="Proteomes" id="UP001060085"/>
    </source>
</evidence>
<reference evidence="2" key="1">
    <citation type="journal article" date="2023" name="Nat. Plants">
        <title>Single-cell RNA sequencing provides a high-resolution roadmap for understanding the multicellular compartmentation of specialized metabolism.</title>
        <authorList>
            <person name="Sun S."/>
            <person name="Shen X."/>
            <person name="Li Y."/>
            <person name="Li Y."/>
            <person name="Wang S."/>
            <person name="Li R."/>
            <person name="Zhang H."/>
            <person name="Shen G."/>
            <person name="Guo B."/>
            <person name="Wei J."/>
            <person name="Xu J."/>
            <person name="St-Pierre B."/>
            <person name="Chen S."/>
            <person name="Sun C."/>
        </authorList>
    </citation>
    <scope>NUCLEOTIDE SEQUENCE [LARGE SCALE GENOMIC DNA]</scope>
</reference>
<dbReference type="EMBL" id="CM044708">
    <property type="protein sequence ID" value="KAI5651222.1"/>
    <property type="molecule type" value="Genomic_DNA"/>
</dbReference>
<name>A0ACB9ZW90_CATRO</name>
<protein>
    <submittedName>
        <fullName evidence="1">Uncharacterized protein</fullName>
    </submittedName>
</protein>